<accession>A0A8A1M4F1</accession>
<dbReference type="Proteomes" id="UP000663671">
    <property type="component" value="Chromosome 2"/>
</dbReference>
<dbReference type="AlphaFoldDB" id="A0A8A1M4F1"/>
<gene>
    <name evidence="1" type="ORF">I7I51_08499</name>
</gene>
<protein>
    <submittedName>
        <fullName evidence="1">Uncharacterized protein</fullName>
    </submittedName>
</protein>
<reference evidence="1" key="1">
    <citation type="submission" date="2021-01" db="EMBL/GenBank/DDBJ databases">
        <title>Chromosome-level genome assembly of a human fungal pathogen reveals clustering of transcriptionally co-regulated genes.</title>
        <authorList>
            <person name="Voorhies M."/>
            <person name="Cohen S."/>
            <person name="Shea T.P."/>
            <person name="Petrus S."/>
            <person name="Munoz J.F."/>
            <person name="Poplawski S."/>
            <person name="Goldman W.E."/>
            <person name="Michael T."/>
            <person name="Cuomo C.A."/>
            <person name="Sil A."/>
            <person name="Beyhan S."/>
        </authorList>
    </citation>
    <scope>NUCLEOTIDE SEQUENCE</scope>
    <source>
        <strain evidence="1">WU24</strain>
    </source>
</reference>
<organism evidence="1 2">
    <name type="scientific">Ajellomyces capsulatus</name>
    <name type="common">Darling's disease fungus</name>
    <name type="synonym">Histoplasma capsulatum</name>
    <dbReference type="NCBI Taxonomy" id="5037"/>
    <lineage>
        <taxon>Eukaryota</taxon>
        <taxon>Fungi</taxon>
        <taxon>Dikarya</taxon>
        <taxon>Ascomycota</taxon>
        <taxon>Pezizomycotina</taxon>
        <taxon>Eurotiomycetes</taxon>
        <taxon>Eurotiomycetidae</taxon>
        <taxon>Onygenales</taxon>
        <taxon>Ajellomycetaceae</taxon>
        <taxon>Histoplasma</taxon>
    </lineage>
</organism>
<evidence type="ECO:0000313" key="2">
    <source>
        <dbReference type="Proteomes" id="UP000663671"/>
    </source>
</evidence>
<dbReference type="EMBL" id="CP069109">
    <property type="protein sequence ID" value="QSS59067.1"/>
    <property type="molecule type" value="Genomic_DNA"/>
</dbReference>
<evidence type="ECO:0000313" key="1">
    <source>
        <dbReference type="EMBL" id="QSS59067.1"/>
    </source>
</evidence>
<name>A0A8A1M4F1_AJECA</name>
<sequence length="181" mass="20195">MTSRPPWAMKGSADSRGWCCHAFTWGGKVPSRRFHVTVHDKAHITPHPPAKPPSKFGIKTLSDPAFYMRIFGNENGGEGNGTKARWDPDPNAVPYRDSRSIRQGGIRHINAVIVGMRPSSYLVQSFQSANLSLRLLNGLIADGIVDTDLQLLYRPLNTGFFYWFPGGGNSPWYLSHNCRLL</sequence>
<proteinExistence type="predicted"/>
<dbReference type="VEuPathDB" id="FungiDB:I7I51_08499"/>